<dbReference type="OrthoDB" id="5647559at2"/>
<evidence type="ECO:0000313" key="1">
    <source>
        <dbReference type="EMBL" id="KTD63843.1"/>
    </source>
</evidence>
<gene>
    <name evidence="1" type="ORF">Lsan_1276</name>
</gene>
<evidence type="ECO:0000313" key="2">
    <source>
        <dbReference type="Proteomes" id="UP000054703"/>
    </source>
</evidence>
<dbReference type="PATRIC" id="fig|45074.5.peg.1358"/>
<sequence>MFAKKDSSSLRAKAEKLWDNICVYRKDSVKQISKSYGHNLTEIINNIQTFPGIKSYSGHQSGKKGDGENQSAMKVLDKAVLHLKNCLANVDESRYSIR</sequence>
<protein>
    <submittedName>
        <fullName evidence="1">Uncharacterized protein</fullName>
    </submittedName>
</protein>
<accession>A0A0W0Z4Y1</accession>
<organism evidence="1 2">
    <name type="scientific">Legionella santicrucis</name>
    <dbReference type="NCBI Taxonomy" id="45074"/>
    <lineage>
        <taxon>Bacteria</taxon>
        <taxon>Pseudomonadati</taxon>
        <taxon>Pseudomonadota</taxon>
        <taxon>Gammaproteobacteria</taxon>
        <taxon>Legionellales</taxon>
        <taxon>Legionellaceae</taxon>
        <taxon>Legionella</taxon>
    </lineage>
</organism>
<dbReference type="RefSeq" id="WP_058513670.1">
    <property type="nucleotide sequence ID" value="NZ_CAAAIH010000003.1"/>
</dbReference>
<comment type="caution">
    <text evidence="1">The sequence shown here is derived from an EMBL/GenBank/DDBJ whole genome shotgun (WGS) entry which is preliminary data.</text>
</comment>
<dbReference type="AlphaFoldDB" id="A0A0W0Z4Y1"/>
<name>A0A0W0Z4Y1_9GAMM</name>
<dbReference type="Proteomes" id="UP000054703">
    <property type="component" value="Unassembled WGS sequence"/>
</dbReference>
<keyword evidence="2" id="KW-1185">Reference proteome</keyword>
<dbReference type="EMBL" id="LNYU01000024">
    <property type="protein sequence ID" value="KTD63843.1"/>
    <property type="molecule type" value="Genomic_DNA"/>
</dbReference>
<reference evidence="1 2" key="1">
    <citation type="submission" date="2015-11" db="EMBL/GenBank/DDBJ databases">
        <title>Genomic analysis of 38 Legionella species identifies large and diverse effector repertoires.</title>
        <authorList>
            <person name="Burstein D."/>
            <person name="Amaro F."/>
            <person name="Zusman T."/>
            <person name="Lifshitz Z."/>
            <person name="Cohen O."/>
            <person name="Gilbert J.A."/>
            <person name="Pupko T."/>
            <person name="Shuman H.A."/>
            <person name="Segal G."/>
        </authorList>
    </citation>
    <scope>NUCLEOTIDE SEQUENCE [LARGE SCALE GENOMIC DNA]</scope>
    <source>
        <strain evidence="1 2">SC-63-C7</strain>
    </source>
</reference>
<proteinExistence type="predicted"/>